<proteinExistence type="predicted"/>
<accession>A0A1L7X3B3</accession>
<evidence type="ECO:0000313" key="2">
    <source>
        <dbReference type="EMBL" id="CZR59509.1"/>
    </source>
</evidence>
<dbReference type="EMBL" id="FJOG01000014">
    <property type="protein sequence ID" value="CZR59509.1"/>
    <property type="molecule type" value="Genomic_DNA"/>
</dbReference>
<gene>
    <name evidence="2" type="ORF">PAC_09401</name>
</gene>
<feature type="region of interest" description="Disordered" evidence="1">
    <location>
        <begin position="1"/>
        <end position="26"/>
    </location>
</feature>
<feature type="region of interest" description="Disordered" evidence="1">
    <location>
        <begin position="47"/>
        <end position="85"/>
    </location>
</feature>
<protein>
    <submittedName>
        <fullName evidence="2">Uncharacterized protein</fullName>
    </submittedName>
</protein>
<organism evidence="2 3">
    <name type="scientific">Phialocephala subalpina</name>
    <dbReference type="NCBI Taxonomy" id="576137"/>
    <lineage>
        <taxon>Eukaryota</taxon>
        <taxon>Fungi</taxon>
        <taxon>Dikarya</taxon>
        <taxon>Ascomycota</taxon>
        <taxon>Pezizomycotina</taxon>
        <taxon>Leotiomycetes</taxon>
        <taxon>Helotiales</taxon>
        <taxon>Mollisiaceae</taxon>
        <taxon>Phialocephala</taxon>
        <taxon>Phialocephala fortinii species complex</taxon>
    </lineage>
</organism>
<dbReference type="AlphaFoldDB" id="A0A1L7X3B3"/>
<feature type="compositionally biased region" description="Acidic residues" evidence="1">
    <location>
        <begin position="47"/>
        <end position="64"/>
    </location>
</feature>
<reference evidence="2 3" key="1">
    <citation type="submission" date="2016-03" db="EMBL/GenBank/DDBJ databases">
        <authorList>
            <person name="Ploux O."/>
        </authorList>
    </citation>
    <scope>NUCLEOTIDE SEQUENCE [LARGE SCALE GENOMIC DNA]</scope>
    <source>
        <strain evidence="2 3">UAMH 11012</strain>
    </source>
</reference>
<dbReference type="Proteomes" id="UP000184330">
    <property type="component" value="Unassembled WGS sequence"/>
</dbReference>
<keyword evidence="3" id="KW-1185">Reference proteome</keyword>
<sequence length="198" mass="20738">MARARRTARPALTPMPIFPPVERPLDGEEVEVGGGFEVLVEVEEVGVPEGEVEDLSDEEESEMELENREDVGEEDDDGADLVPEGVTGTVSVDTETSTVVVVEGGADEAGGRLTVSVFTVVRIFDVVEACPVLVVVAFALVGVVVAKSALLHRIQTAPAGIVLPLNVKVIVPPSAAPSPVYGTVVTVAAPNIIVQYVE</sequence>
<name>A0A1L7X3B3_9HELO</name>
<evidence type="ECO:0000256" key="1">
    <source>
        <dbReference type="SAM" id="MobiDB-lite"/>
    </source>
</evidence>
<evidence type="ECO:0000313" key="3">
    <source>
        <dbReference type="Proteomes" id="UP000184330"/>
    </source>
</evidence>